<dbReference type="PRINTS" id="PR00449">
    <property type="entry name" value="RASTRNSFRMNG"/>
</dbReference>
<dbReference type="CDD" id="cd00876">
    <property type="entry name" value="Ras"/>
    <property type="match status" value="1"/>
</dbReference>
<dbReference type="Pfam" id="PF00071">
    <property type="entry name" value="Ras"/>
    <property type="match status" value="1"/>
</dbReference>
<dbReference type="GO" id="GO:0005525">
    <property type="term" value="F:GTP binding"/>
    <property type="evidence" value="ECO:0007669"/>
    <property type="project" value="UniProtKB-KW"/>
</dbReference>
<dbReference type="EMBL" id="JAPDFW010000114">
    <property type="protein sequence ID" value="KAJ5068467.1"/>
    <property type="molecule type" value="Genomic_DNA"/>
</dbReference>
<dbReference type="PROSITE" id="PS51421">
    <property type="entry name" value="RAS"/>
    <property type="match status" value="1"/>
</dbReference>
<dbReference type="GO" id="GO:0003925">
    <property type="term" value="F:G protein activity"/>
    <property type="evidence" value="ECO:0007669"/>
    <property type="project" value="UniProtKB-EC"/>
</dbReference>
<keyword evidence="6" id="KW-0342">GTP-binding</keyword>
<dbReference type="GO" id="GO:0005886">
    <property type="term" value="C:plasma membrane"/>
    <property type="evidence" value="ECO:0007669"/>
    <property type="project" value="UniProtKB-SubCell"/>
</dbReference>
<sequence>MPNLYKITLLGDGGVGKSAITNQFLNNQFLAHYDPTIEESYRRQMEIDGKICMLDILDTAGQEEYKSMRERYIQGGQGFLLVFSVTSPLTLQSLKEIHELISQVKDTPNPPVVLVGNKADLTDQRLVSKEEGDKMAESFSAPYFETSAKTNVNIQECFFELVRVIQKKIRVDAKSNRKFRCMIL</sequence>
<dbReference type="NCBIfam" id="TIGR00231">
    <property type="entry name" value="small_GTP"/>
    <property type="match status" value="1"/>
</dbReference>
<dbReference type="SMART" id="SM00174">
    <property type="entry name" value="RHO"/>
    <property type="match status" value="1"/>
</dbReference>
<dbReference type="InterPro" id="IPR001806">
    <property type="entry name" value="Small_GTPase"/>
</dbReference>
<dbReference type="SMART" id="SM00176">
    <property type="entry name" value="RAN"/>
    <property type="match status" value="1"/>
</dbReference>
<evidence type="ECO:0000313" key="9">
    <source>
        <dbReference type="Proteomes" id="UP001149090"/>
    </source>
</evidence>
<dbReference type="InterPro" id="IPR005225">
    <property type="entry name" value="Small_GTP-bd"/>
</dbReference>
<dbReference type="OMA" id="NGNDQCC"/>
<dbReference type="GO" id="GO:0007165">
    <property type="term" value="P:signal transduction"/>
    <property type="evidence" value="ECO:0007669"/>
    <property type="project" value="InterPro"/>
</dbReference>
<keyword evidence="5" id="KW-0378">Hydrolase</keyword>
<reference evidence="8" key="1">
    <citation type="submission" date="2022-10" db="EMBL/GenBank/DDBJ databases">
        <title>Novel sulphate-reducing endosymbionts in the free-living metamonad Anaeramoeba.</title>
        <authorList>
            <person name="Jerlstrom-Hultqvist J."/>
            <person name="Cepicka I."/>
            <person name="Gallot-Lavallee L."/>
            <person name="Salas-Leiva D."/>
            <person name="Curtis B.A."/>
            <person name="Zahonova K."/>
            <person name="Pipaliya S."/>
            <person name="Dacks J."/>
            <person name="Roger A.J."/>
        </authorList>
    </citation>
    <scope>NUCLEOTIDE SEQUENCE</scope>
    <source>
        <strain evidence="8">BMAN</strain>
    </source>
</reference>
<dbReference type="SMART" id="SM00173">
    <property type="entry name" value="RAS"/>
    <property type="match status" value="1"/>
</dbReference>
<evidence type="ECO:0000256" key="6">
    <source>
        <dbReference type="ARBA" id="ARBA00023134"/>
    </source>
</evidence>
<dbReference type="Proteomes" id="UP001149090">
    <property type="component" value="Unassembled WGS sequence"/>
</dbReference>
<dbReference type="PANTHER" id="PTHR24070">
    <property type="entry name" value="RAS, DI-RAS, AND RHEB FAMILY MEMBERS OF SMALL GTPASE SUPERFAMILY"/>
    <property type="match status" value="1"/>
</dbReference>
<accession>A0A9Q0L8U1</accession>
<gene>
    <name evidence="8" type="ORF">M0811_02400</name>
</gene>
<dbReference type="PROSITE" id="PS51419">
    <property type="entry name" value="RAB"/>
    <property type="match status" value="1"/>
</dbReference>
<comment type="subcellular location">
    <subcellularLocation>
        <location evidence="1">Cell membrane</location>
    </subcellularLocation>
</comment>
<dbReference type="OrthoDB" id="5976022at2759"/>
<keyword evidence="3" id="KW-1003">Cell membrane</keyword>
<comment type="caution">
    <text evidence="8">The sequence shown here is derived from an EMBL/GenBank/DDBJ whole genome shotgun (WGS) entry which is preliminary data.</text>
</comment>
<dbReference type="EC" id="3.6.5.2" evidence="2"/>
<evidence type="ECO:0000256" key="3">
    <source>
        <dbReference type="ARBA" id="ARBA00022475"/>
    </source>
</evidence>
<keyword evidence="9" id="KW-1185">Reference proteome</keyword>
<evidence type="ECO:0000256" key="1">
    <source>
        <dbReference type="ARBA" id="ARBA00004236"/>
    </source>
</evidence>
<keyword evidence="7" id="KW-0472">Membrane</keyword>
<dbReference type="InterPro" id="IPR020849">
    <property type="entry name" value="Small_GTPase_Ras-type"/>
</dbReference>
<dbReference type="Gene3D" id="3.40.50.300">
    <property type="entry name" value="P-loop containing nucleotide triphosphate hydrolases"/>
    <property type="match status" value="1"/>
</dbReference>
<dbReference type="SUPFAM" id="SSF52540">
    <property type="entry name" value="P-loop containing nucleoside triphosphate hydrolases"/>
    <property type="match status" value="1"/>
</dbReference>
<evidence type="ECO:0000256" key="2">
    <source>
        <dbReference type="ARBA" id="ARBA00011984"/>
    </source>
</evidence>
<organism evidence="8 9">
    <name type="scientific">Anaeramoeba ignava</name>
    <name type="common">Anaerobic marine amoeba</name>
    <dbReference type="NCBI Taxonomy" id="1746090"/>
    <lineage>
        <taxon>Eukaryota</taxon>
        <taxon>Metamonada</taxon>
        <taxon>Anaeramoebidae</taxon>
        <taxon>Anaeramoeba</taxon>
    </lineage>
</organism>
<dbReference type="InterPro" id="IPR027417">
    <property type="entry name" value="P-loop_NTPase"/>
</dbReference>
<dbReference type="FunFam" id="3.40.50.300:FF:000343">
    <property type="entry name" value="Ras family gtpase"/>
    <property type="match status" value="1"/>
</dbReference>
<dbReference type="SMART" id="SM00175">
    <property type="entry name" value="RAB"/>
    <property type="match status" value="1"/>
</dbReference>
<evidence type="ECO:0000256" key="4">
    <source>
        <dbReference type="ARBA" id="ARBA00022741"/>
    </source>
</evidence>
<dbReference type="PROSITE" id="PS51420">
    <property type="entry name" value="RHO"/>
    <property type="match status" value="1"/>
</dbReference>
<evidence type="ECO:0000313" key="8">
    <source>
        <dbReference type="EMBL" id="KAJ5068467.1"/>
    </source>
</evidence>
<keyword evidence="4" id="KW-0547">Nucleotide-binding</keyword>
<dbReference type="AlphaFoldDB" id="A0A9Q0L8U1"/>
<name>A0A9Q0L8U1_ANAIG</name>
<protein>
    <recommendedName>
        <fullName evidence="2">small monomeric GTPase</fullName>
        <ecNumber evidence="2">3.6.5.2</ecNumber>
    </recommendedName>
</protein>
<proteinExistence type="predicted"/>
<evidence type="ECO:0000256" key="5">
    <source>
        <dbReference type="ARBA" id="ARBA00022801"/>
    </source>
</evidence>
<evidence type="ECO:0000256" key="7">
    <source>
        <dbReference type="ARBA" id="ARBA00023136"/>
    </source>
</evidence>